<name>A0AAF5Q7U1_WUCBA</name>
<reference evidence="1" key="1">
    <citation type="submission" date="2015-03" db="EMBL/GenBank/DDBJ databases">
        <title>Wuchereria bancrofti Genome Sequencing Papua New Guinea Strain.</title>
        <authorList>
            <person name="Small S.T."/>
            <person name="Serre D."/>
            <person name="Zimmerman P.A."/>
        </authorList>
    </citation>
    <scope>NUCLEOTIDE SEQUENCE [LARGE SCALE GENOMIC DNA]</scope>
    <source>
        <strain evidence="1">pt0022</strain>
    </source>
</reference>
<proteinExistence type="predicted"/>
<dbReference type="WBParaSite" id="mrna-Wban_11049">
    <property type="protein sequence ID" value="mrna-Wban_11049"/>
    <property type="gene ID" value="Wban_11049"/>
</dbReference>
<sequence length="91" mass="11036">MTKFRSHADYKIRNRSKNLGLQNYSIFKGTIAKQNKRYQVSWLWKDSNVCLNDNYGFCLERSKTLIRRFYTDDKLLLNQYDEIIQEQMESI</sequence>
<dbReference type="AlphaFoldDB" id="A0AAF5Q7U1"/>
<dbReference type="Proteomes" id="UP000093561">
    <property type="component" value="Unassembled WGS sequence"/>
</dbReference>
<reference evidence="1" key="2">
    <citation type="journal article" date="2016" name="Mol. Ecol.">
        <title>Population genomics of the filarial nematode parasite Wuchereria bancrofti from mosquitoes.</title>
        <authorList>
            <person name="Small S.T."/>
            <person name="Reimer L.J."/>
            <person name="Tisch D.J."/>
            <person name="King C.L."/>
            <person name="Christensen B.M."/>
            <person name="Siba P.M."/>
            <person name="Kazura J.W."/>
            <person name="Serre D."/>
            <person name="Zimmerman P.A."/>
        </authorList>
    </citation>
    <scope>NUCLEOTIDE SEQUENCE</scope>
    <source>
        <strain evidence="1">pt0022</strain>
    </source>
</reference>
<reference evidence="2" key="3">
    <citation type="submission" date="2024-02" db="UniProtKB">
        <authorList>
            <consortium name="WormBaseParasite"/>
        </authorList>
    </citation>
    <scope>IDENTIFICATION</scope>
    <source>
        <strain evidence="2">pt0022</strain>
    </source>
</reference>
<organism evidence="1 2">
    <name type="scientific">Wuchereria bancrofti</name>
    <dbReference type="NCBI Taxonomy" id="6293"/>
    <lineage>
        <taxon>Eukaryota</taxon>
        <taxon>Metazoa</taxon>
        <taxon>Ecdysozoa</taxon>
        <taxon>Nematoda</taxon>
        <taxon>Chromadorea</taxon>
        <taxon>Rhabditida</taxon>
        <taxon>Spirurina</taxon>
        <taxon>Spiruromorpha</taxon>
        <taxon>Filarioidea</taxon>
        <taxon>Onchocercidae</taxon>
        <taxon>Wuchereria</taxon>
    </lineage>
</organism>
<evidence type="ECO:0000313" key="2">
    <source>
        <dbReference type="WBParaSite" id="mrna-Wban_11049"/>
    </source>
</evidence>
<evidence type="ECO:0000313" key="1">
    <source>
        <dbReference type="Proteomes" id="UP000093561"/>
    </source>
</evidence>
<protein>
    <submittedName>
        <fullName evidence="2">Uncharacterized protein</fullName>
    </submittedName>
</protein>
<accession>A0AAF5Q7U1</accession>